<reference evidence="1" key="1">
    <citation type="journal article" date="2021" name="Proc. Natl. Acad. Sci. U.S.A.">
        <title>A Catalog of Tens of Thousands of Viruses from Human Metagenomes Reveals Hidden Associations with Chronic Diseases.</title>
        <authorList>
            <person name="Tisza M.J."/>
            <person name="Buck C.B."/>
        </authorList>
    </citation>
    <scope>NUCLEOTIDE SEQUENCE</scope>
    <source>
        <strain evidence="1">CtAca11</strain>
    </source>
</reference>
<proteinExistence type="predicted"/>
<dbReference type="EMBL" id="BK015590">
    <property type="protein sequence ID" value="DAE14695.1"/>
    <property type="molecule type" value="Genomic_DNA"/>
</dbReference>
<name>A0A8S5Q5U9_9CAUD</name>
<sequence>MKNETLRKEYWDTLYKLDPERKHREYMKFMYNPENEGNCDECPENRDMQGNGQLPCGQYRCWVICHCSTEVNEK</sequence>
<accession>A0A8S5Q5U9</accession>
<evidence type="ECO:0000313" key="1">
    <source>
        <dbReference type="EMBL" id="DAE14695.1"/>
    </source>
</evidence>
<organism evidence="1">
    <name type="scientific">Myoviridae sp. ctAca11</name>
    <dbReference type="NCBI Taxonomy" id="2825043"/>
    <lineage>
        <taxon>Viruses</taxon>
        <taxon>Duplodnaviria</taxon>
        <taxon>Heunggongvirae</taxon>
        <taxon>Uroviricota</taxon>
        <taxon>Caudoviricetes</taxon>
    </lineage>
</organism>
<protein>
    <submittedName>
        <fullName evidence="1">Uncharacterized protein</fullName>
    </submittedName>
</protein>